<reference evidence="1 2" key="1">
    <citation type="journal article" date="2009" name="J. Bacteriol.">
        <title>Genome sequence of Azotobacter vinelandii, an obligate aerobe specialized to support diverse anaerobic metabolic processes.</title>
        <authorList>
            <person name="Setubal J.C."/>
            <person name="dos Santos P."/>
            <person name="Goldman B.S."/>
            <person name="Ertesvag H."/>
            <person name="Espin G."/>
            <person name="Rubio L.M."/>
            <person name="Valla S."/>
            <person name="Almeida N.F."/>
            <person name="Balasubramanian D."/>
            <person name="Cromes L."/>
            <person name="Curatti L."/>
            <person name="Du Z."/>
            <person name="Godsy E."/>
            <person name="Goodner B."/>
            <person name="Hellner-Burris K."/>
            <person name="Hernandez J.A."/>
            <person name="Houmiel K."/>
            <person name="Imperial J."/>
            <person name="Kennedy C."/>
            <person name="Larson T.J."/>
            <person name="Latreille P."/>
            <person name="Ligon L.S."/>
            <person name="Lu J."/>
            <person name="Maerk M."/>
            <person name="Miller N.M."/>
            <person name="Norton S."/>
            <person name="O'Carroll I.P."/>
            <person name="Paulsen I."/>
            <person name="Raulfs E.C."/>
            <person name="Roemer R."/>
            <person name="Rosser J."/>
            <person name="Segura D."/>
            <person name="Slater S."/>
            <person name="Stricklin S.L."/>
            <person name="Studholme D.J."/>
            <person name="Sun J."/>
            <person name="Viana C.J."/>
            <person name="Wallin E."/>
            <person name="Wang B."/>
            <person name="Wheeler C."/>
            <person name="Zhu H."/>
            <person name="Dean D.R."/>
            <person name="Dixon R."/>
            <person name="Wood D."/>
        </authorList>
    </citation>
    <scope>NUCLEOTIDE SEQUENCE [LARGE SCALE GENOMIC DNA]</scope>
    <source>
        <strain evidence="2">DJ / ATCC BAA-1303</strain>
    </source>
</reference>
<dbReference type="AlphaFoldDB" id="C1DDY9"/>
<dbReference type="EMBL" id="CP001157">
    <property type="protein sequence ID" value="ACO80097.1"/>
    <property type="molecule type" value="Genomic_DNA"/>
</dbReference>
<evidence type="ECO:0000313" key="1">
    <source>
        <dbReference type="EMBL" id="ACO80097.1"/>
    </source>
</evidence>
<dbReference type="KEGG" id="avn:Avin_39580"/>
<evidence type="ECO:0000313" key="2">
    <source>
        <dbReference type="Proteomes" id="UP000002424"/>
    </source>
</evidence>
<gene>
    <name evidence="1" type="ordered locus">Avin_39580</name>
</gene>
<name>C1DDY9_AZOVD</name>
<proteinExistence type="predicted"/>
<dbReference type="HOGENOM" id="CLU_3148991_0_0_6"/>
<dbReference type="EnsemblBacteria" id="ACO80097">
    <property type="protein sequence ID" value="ACO80097"/>
    <property type="gene ID" value="Avin_39580"/>
</dbReference>
<protein>
    <submittedName>
        <fullName evidence="1">Uncharacterized protein</fullName>
    </submittedName>
</protein>
<dbReference type="STRING" id="322710.Avin_39580"/>
<keyword evidence="2" id="KW-1185">Reference proteome</keyword>
<dbReference type="Proteomes" id="UP000002424">
    <property type="component" value="Chromosome"/>
</dbReference>
<sequence length="48" mass="5003">MTKGLGKAIGKVFEHARSFRARRAQGGLAAGRQLYNEEPGADTAGGLS</sequence>
<accession>C1DDY9</accession>
<organism evidence="1 2">
    <name type="scientific">Azotobacter vinelandii (strain DJ / ATCC BAA-1303)</name>
    <dbReference type="NCBI Taxonomy" id="322710"/>
    <lineage>
        <taxon>Bacteria</taxon>
        <taxon>Pseudomonadati</taxon>
        <taxon>Pseudomonadota</taxon>
        <taxon>Gammaproteobacteria</taxon>
        <taxon>Pseudomonadales</taxon>
        <taxon>Pseudomonadaceae</taxon>
        <taxon>Azotobacter</taxon>
    </lineage>
</organism>